<dbReference type="Proteomes" id="UP000001037">
    <property type="component" value="Chromosome"/>
</dbReference>
<dbReference type="Pfam" id="PF00498">
    <property type="entry name" value="FHA"/>
    <property type="match status" value="1"/>
</dbReference>
<dbReference type="PANTHER" id="PTHR23308">
    <property type="entry name" value="NUCLEAR INHIBITOR OF PROTEIN PHOSPHATASE-1"/>
    <property type="match status" value="1"/>
</dbReference>
<evidence type="ECO:0000313" key="3">
    <source>
        <dbReference type="Proteomes" id="UP000001037"/>
    </source>
</evidence>
<dbReference type="OrthoDB" id="21306at2157"/>
<dbReference type="EMBL" id="CP002838">
    <property type="protein sequence ID" value="AEM38803.1"/>
    <property type="molecule type" value="Genomic_DNA"/>
</dbReference>
<dbReference type="InterPro" id="IPR008984">
    <property type="entry name" value="SMAD_FHA_dom_sf"/>
</dbReference>
<accession>G0EEA9</accession>
<dbReference type="Gene3D" id="2.60.200.20">
    <property type="match status" value="1"/>
</dbReference>
<dbReference type="PROSITE" id="PS50006">
    <property type="entry name" value="FHA_DOMAIN"/>
    <property type="match status" value="1"/>
</dbReference>
<feature type="domain" description="FHA" evidence="1">
    <location>
        <begin position="29"/>
        <end position="78"/>
    </location>
</feature>
<protein>
    <submittedName>
        <fullName evidence="2">FHA domain containing protein</fullName>
    </submittedName>
</protein>
<evidence type="ECO:0000259" key="1">
    <source>
        <dbReference type="PROSITE" id="PS50006"/>
    </source>
</evidence>
<dbReference type="STRING" id="694429.Pyrfu_0934"/>
<dbReference type="RefSeq" id="WP_014026480.1">
    <property type="nucleotide sequence ID" value="NC_015931.1"/>
</dbReference>
<proteinExistence type="predicted"/>
<dbReference type="AlphaFoldDB" id="G0EEA9"/>
<sequence length="107" mass="12095">MTSLTLEVVKSPFNQPVSVWKLQPEKGEYIIGRSPTNDIVIVDPYASRKHAKIFYRDGKWFIEDLGSTNGTVVDGEPVEDKPVELKDGSEIVIGLTVLRVKYEEEEE</sequence>
<organism evidence="2 3">
    <name type="scientific">Pyrolobus fumarii (strain DSM 11204 / 1A)</name>
    <dbReference type="NCBI Taxonomy" id="694429"/>
    <lineage>
        <taxon>Archaea</taxon>
        <taxon>Thermoproteota</taxon>
        <taxon>Thermoprotei</taxon>
        <taxon>Desulfurococcales</taxon>
        <taxon>Pyrodictiaceae</taxon>
        <taxon>Pyrolobus</taxon>
    </lineage>
</organism>
<dbReference type="CDD" id="cd00060">
    <property type="entry name" value="FHA"/>
    <property type="match status" value="1"/>
</dbReference>
<dbReference type="InterPro" id="IPR050923">
    <property type="entry name" value="Cell_Proc_Reg/RNA_Proc"/>
</dbReference>
<dbReference type="InterPro" id="IPR000253">
    <property type="entry name" value="FHA_dom"/>
</dbReference>
<dbReference type="GeneID" id="11139408"/>
<dbReference type="InParanoid" id="G0EEA9"/>
<dbReference type="eggNOG" id="arCOG01694">
    <property type="taxonomic scope" value="Archaea"/>
</dbReference>
<dbReference type="SUPFAM" id="SSF49879">
    <property type="entry name" value="SMAD/FHA domain"/>
    <property type="match status" value="1"/>
</dbReference>
<reference evidence="2 3" key="1">
    <citation type="journal article" date="2011" name="Stand. Genomic Sci.">
        <title>Complete genome sequence of the hyperthermophilic chemolithoautotroph Pyrolobus fumarii type strain (1A).</title>
        <authorList>
            <person name="Anderson I."/>
            <person name="Goker M."/>
            <person name="Nolan M."/>
            <person name="Lucas S."/>
            <person name="Hammon N."/>
            <person name="Deshpande S."/>
            <person name="Cheng J.F."/>
            <person name="Tapia R."/>
            <person name="Han C."/>
            <person name="Goodwin L."/>
            <person name="Pitluck S."/>
            <person name="Huntemann M."/>
            <person name="Liolios K."/>
            <person name="Ivanova N."/>
            <person name="Pagani I."/>
            <person name="Mavromatis K."/>
            <person name="Ovchinikova G."/>
            <person name="Pati A."/>
            <person name="Chen A."/>
            <person name="Palaniappan K."/>
            <person name="Land M."/>
            <person name="Hauser L."/>
            <person name="Brambilla E.M."/>
            <person name="Huber H."/>
            <person name="Yasawong M."/>
            <person name="Rohde M."/>
            <person name="Spring S."/>
            <person name="Abt B."/>
            <person name="Sikorski J."/>
            <person name="Wirth R."/>
            <person name="Detter J.C."/>
            <person name="Woyke T."/>
            <person name="Bristow J."/>
            <person name="Eisen J.A."/>
            <person name="Markowitz V."/>
            <person name="Hugenholtz P."/>
            <person name="Kyrpides N.C."/>
            <person name="Klenk H.P."/>
            <person name="Lapidus A."/>
        </authorList>
    </citation>
    <scope>NUCLEOTIDE SEQUENCE [LARGE SCALE GENOMIC DNA]</scope>
    <source>
        <strain evidence="3">DSM 11204 / 1A</strain>
    </source>
</reference>
<dbReference type="KEGG" id="pfm:Pyrfu_0934"/>
<name>G0EEA9_PYRF1</name>
<gene>
    <name evidence="2" type="ordered locus">Pyrfu_0934</name>
</gene>
<dbReference type="SMART" id="SM00240">
    <property type="entry name" value="FHA"/>
    <property type="match status" value="1"/>
</dbReference>
<dbReference type="HOGENOM" id="CLU_2152740_0_0_2"/>
<evidence type="ECO:0000313" key="2">
    <source>
        <dbReference type="EMBL" id="AEM38803.1"/>
    </source>
</evidence>
<keyword evidence="3" id="KW-1185">Reference proteome</keyword>